<dbReference type="PRINTS" id="PR00421">
    <property type="entry name" value="THIOREDOXIN"/>
</dbReference>
<dbReference type="PANTHER" id="PTHR46426:SF1">
    <property type="entry name" value="PROTEIN DISULFIDE-ISOMERASE TMX3"/>
    <property type="match status" value="1"/>
</dbReference>
<comment type="subcellular location">
    <subcellularLocation>
        <location evidence="1">Endoplasmic reticulum membrane</location>
        <topology evidence="1">Single-pass membrane protein</topology>
    </subcellularLocation>
</comment>
<keyword evidence="2" id="KW-0812">Transmembrane</keyword>
<evidence type="ECO:0000256" key="5">
    <source>
        <dbReference type="ARBA" id="ARBA00045246"/>
    </source>
</evidence>
<keyword evidence="6" id="KW-0732">Signal</keyword>
<keyword evidence="3" id="KW-1133">Transmembrane helix</keyword>
<name>A0AAV4BXZ7_9GAST</name>
<evidence type="ECO:0000256" key="6">
    <source>
        <dbReference type="SAM" id="SignalP"/>
    </source>
</evidence>
<accession>A0AAV4BXZ7</accession>
<dbReference type="Gene3D" id="3.40.30.10">
    <property type="entry name" value="Glutaredoxin"/>
    <property type="match status" value="1"/>
</dbReference>
<evidence type="ECO:0000313" key="9">
    <source>
        <dbReference type="Proteomes" id="UP000735302"/>
    </source>
</evidence>
<dbReference type="Proteomes" id="UP000735302">
    <property type="component" value="Unassembled WGS sequence"/>
</dbReference>
<dbReference type="AlphaFoldDB" id="A0AAV4BXZ7"/>
<comment type="function">
    <text evidence="5">Probable disulfide isomerase, which participates in the folding of proteins containing disulfide bonds. May act as a dithiol oxidase. Acts as a regulator of endoplasmic reticulum-mitochondria contact sites via its ability to regulate redox signals.</text>
</comment>
<evidence type="ECO:0000313" key="8">
    <source>
        <dbReference type="EMBL" id="GFO25416.1"/>
    </source>
</evidence>
<reference evidence="8 9" key="1">
    <citation type="journal article" date="2021" name="Elife">
        <title>Chloroplast acquisition without the gene transfer in kleptoplastic sea slugs, Plakobranchus ocellatus.</title>
        <authorList>
            <person name="Maeda T."/>
            <person name="Takahashi S."/>
            <person name="Yoshida T."/>
            <person name="Shimamura S."/>
            <person name="Takaki Y."/>
            <person name="Nagai Y."/>
            <person name="Toyoda A."/>
            <person name="Suzuki Y."/>
            <person name="Arimoto A."/>
            <person name="Ishii H."/>
            <person name="Satoh N."/>
            <person name="Nishiyama T."/>
            <person name="Hasebe M."/>
            <person name="Maruyama T."/>
            <person name="Minagawa J."/>
            <person name="Obokata J."/>
            <person name="Shigenobu S."/>
        </authorList>
    </citation>
    <scope>NUCLEOTIDE SEQUENCE [LARGE SCALE GENOMIC DNA]</scope>
</reference>
<feature type="chain" id="PRO_5043831221" evidence="6">
    <location>
        <begin position="23"/>
        <end position="198"/>
    </location>
</feature>
<evidence type="ECO:0000256" key="4">
    <source>
        <dbReference type="ARBA" id="ARBA00023136"/>
    </source>
</evidence>
<dbReference type="EMBL" id="BLXT01005746">
    <property type="protein sequence ID" value="GFO25416.1"/>
    <property type="molecule type" value="Genomic_DNA"/>
</dbReference>
<feature type="domain" description="Thioredoxin" evidence="7">
    <location>
        <begin position="12"/>
        <end position="126"/>
    </location>
</feature>
<sequence>MAARISILLGLCGLLTVAPTLGQVELDGRFLQYRSHGMWLVEFYAPWCGHCKKLEPIFREVAKELQQMGSEITAAKLDCTRFTEVASEFSVRGFPTIMFISGDRVYTHRGDRTKDEIIEFALRAKGPTVRKLTSIGKFNEALSRHSDNVFFLYIGNDDEQDDLFRKYSSSADAHAIASYFYFGKRSILEVSKICIDFE</sequence>
<evidence type="ECO:0000256" key="2">
    <source>
        <dbReference type="ARBA" id="ARBA00022692"/>
    </source>
</evidence>
<proteinExistence type="predicted"/>
<dbReference type="GO" id="GO:0005789">
    <property type="term" value="C:endoplasmic reticulum membrane"/>
    <property type="evidence" value="ECO:0007669"/>
    <property type="project" value="UniProtKB-SubCell"/>
</dbReference>
<dbReference type="PROSITE" id="PS51352">
    <property type="entry name" value="THIOREDOXIN_2"/>
    <property type="match status" value="1"/>
</dbReference>
<keyword evidence="4" id="KW-0472">Membrane</keyword>
<dbReference type="Pfam" id="PF00085">
    <property type="entry name" value="Thioredoxin"/>
    <property type="match status" value="1"/>
</dbReference>
<comment type="caution">
    <text evidence="8">The sequence shown here is derived from an EMBL/GenBank/DDBJ whole genome shotgun (WGS) entry which is preliminary data.</text>
</comment>
<dbReference type="InterPro" id="IPR017937">
    <property type="entry name" value="Thioredoxin_CS"/>
</dbReference>
<dbReference type="InterPro" id="IPR036249">
    <property type="entry name" value="Thioredoxin-like_sf"/>
</dbReference>
<dbReference type="SUPFAM" id="SSF52833">
    <property type="entry name" value="Thioredoxin-like"/>
    <property type="match status" value="1"/>
</dbReference>
<feature type="signal peptide" evidence="6">
    <location>
        <begin position="1"/>
        <end position="22"/>
    </location>
</feature>
<dbReference type="InterPro" id="IPR013766">
    <property type="entry name" value="Thioredoxin_domain"/>
</dbReference>
<evidence type="ECO:0000256" key="1">
    <source>
        <dbReference type="ARBA" id="ARBA00004389"/>
    </source>
</evidence>
<evidence type="ECO:0000259" key="7">
    <source>
        <dbReference type="PROSITE" id="PS51352"/>
    </source>
</evidence>
<evidence type="ECO:0000256" key="3">
    <source>
        <dbReference type="ARBA" id="ARBA00022989"/>
    </source>
</evidence>
<keyword evidence="9" id="KW-1185">Reference proteome</keyword>
<dbReference type="PROSITE" id="PS00194">
    <property type="entry name" value="THIOREDOXIN_1"/>
    <property type="match status" value="1"/>
</dbReference>
<dbReference type="InterPro" id="IPR052250">
    <property type="entry name" value="PDI_TMX3"/>
</dbReference>
<organism evidence="8 9">
    <name type="scientific">Plakobranchus ocellatus</name>
    <dbReference type="NCBI Taxonomy" id="259542"/>
    <lineage>
        <taxon>Eukaryota</taxon>
        <taxon>Metazoa</taxon>
        <taxon>Spiralia</taxon>
        <taxon>Lophotrochozoa</taxon>
        <taxon>Mollusca</taxon>
        <taxon>Gastropoda</taxon>
        <taxon>Heterobranchia</taxon>
        <taxon>Euthyneura</taxon>
        <taxon>Panpulmonata</taxon>
        <taxon>Sacoglossa</taxon>
        <taxon>Placobranchoidea</taxon>
        <taxon>Plakobranchidae</taxon>
        <taxon>Plakobranchus</taxon>
    </lineage>
</organism>
<dbReference type="PANTHER" id="PTHR46426">
    <property type="entry name" value="PROTEIN DISULFIDE-ISOMERASE TMX3"/>
    <property type="match status" value="1"/>
</dbReference>
<protein>
    <submittedName>
        <fullName evidence="8">Protein disulfide-isomerase tmx3-like</fullName>
    </submittedName>
</protein>
<gene>
    <name evidence="8" type="ORF">PoB_005192100</name>
</gene>